<feature type="domain" description="Leucine-binding protein" evidence="6">
    <location>
        <begin position="34"/>
        <end position="360"/>
    </location>
</feature>
<dbReference type="Pfam" id="PF13458">
    <property type="entry name" value="Peripla_BP_6"/>
    <property type="match status" value="1"/>
</dbReference>
<reference evidence="7" key="1">
    <citation type="submission" date="2021-04" db="EMBL/GenBank/DDBJ databases">
        <authorList>
            <person name="Zhang D.-C."/>
        </authorList>
    </citation>
    <scope>NUCLEOTIDE SEQUENCE</scope>
    <source>
        <strain evidence="7">CGMCC 1.15697</strain>
    </source>
</reference>
<accession>A0A8J7S2A9</accession>
<dbReference type="PANTHER" id="PTHR30483:SF6">
    <property type="entry name" value="PERIPLASMIC BINDING PROTEIN OF ABC TRANSPORTER FOR NATURAL AMINO ACIDS"/>
    <property type="match status" value="1"/>
</dbReference>
<evidence type="ECO:0000313" key="8">
    <source>
        <dbReference type="Proteomes" id="UP000672602"/>
    </source>
</evidence>
<dbReference type="RefSeq" id="WP_210683129.1">
    <property type="nucleotide sequence ID" value="NZ_JAGMWN010000009.1"/>
</dbReference>
<evidence type="ECO:0000259" key="6">
    <source>
        <dbReference type="Pfam" id="PF13458"/>
    </source>
</evidence>
<protein>
    <submittedName>
        <fullName evidence="7">ABC transporter substrate-binding protein</fullName>
    </submittedName>
</protein>
<keyword evidence="8" id="KW-1185">Reference proteome</keyword>
<dbReference type="PRINTS" id="PR00337">
    <property type="entry name" value="LEUILEVALBP"/>
</dbReference>
<comment type="similarity">
    <text evidence="1">Belongs to the leucine-binding protein family.</text>
</comment>
<dbReference type="Gene3D" id="3.40.50.2300">
    <property type="match status" value="2"/>
</dbReference>
<name>A0A8J7S2A9_9PROT</name>
<dbReference type="InterPro" id="IPR000709">
    <property type="entry name" value="Leu_Ile_Val-bd"/>
</dbReference>
<dbReference type="InterPro" id="IPR051010">
    <property type="entry name" value="BCAA_transport"/>
</dbReference>
<dbReference type="EMBL" id="JAGMWN010000009">
    <property type="protein sequence ID" value="MBP5858535.1"/>
    <property type="molecule type" value="Genomic_DNA"/>
</dbReference>
<evidence type="ECO:0000256" key="2">
    <source>
        <dbReference type="ARBA" id="ARBA00022448"/>
    </source>
</evidence>
<proteinExistence type="inferred from homology"/>
<keyword evidence="4" id="KW-0029">Amino-acid transport</keyword>
<evidence type="ECO:0000256" key="4">
    <source>
        <dbReference type="ARBA" id="ARBA00022970"/>
    </source>
</evidence>
<dbReference type="GO" id="GO:0006865">
    <property type="term" value="P:amino acid transport"/>
    <property type="evidence" value="ECO:0007669"/>
    <property type="project" value="UniProtKB-KW"/>
</dbReference>
<dbReference type="PANTHER" id="PTHR30483">
    <property type="entry name" value="LEUCINE-SPECIFIC-BINDING PROTEIN"/>
    <property type="match status" value="1"/>
</dbReference>
<keyword evidence="3 5" id="KW-0732">Signal</keyword>
<dbReference type="InterPro" id="IPR028081">
    <property type="entry name" value="Leu-bd"/>
</dbReference>
<sequence>MDIGLRLSRRKILGAAVASLVGLAVAHTAVAEDTVKFGSFVSTSGPGSPYGIDQDQAMKLAVKYINADGGILGRKVILDQQDTAFNKTQAQSVIRGFIGNDDVIAVVGPTSSGEAFAADPAAVAAGLPVLAPNNGAQGVPQIGPYVHRIGVPEELLLPAAAEYAAKALGLKTAAIMYAQNDAFATTGYEAFNESLEEVGVDVVQVVGYDSSSVDFKSQLLLIKEKNPDAVFVAALATDAALLLRQMRQNGIDVPIVGNVAFTAPTLVEAAGDAVEGLIVAATWDPADTSELNQRFIADYKTEYDREPTALSANAFNCVYILKEAIENSKEFTREGVQKGLLAMRGYSYLGVPVEFKKIDGGLRDAAAERPILYKYKDGKPVKLEQ</sequence>
<evidence type="ECO:0000256" key="5">
    <source>
        <dbReference type="SAM" id="SignalP"/>
    </source>
</evidence>
<keyword evidence="2" id="KW-0813">Transport</keyword>
<feature type="signal peptide" evidence="5">
    <location>
        <begin position="1"/>
        <end position="31"/>
    </location>
</feature>
<evidence type="ECO:0000256" key="1">
    <source>
        <dbReference type="ARBA" id="ARBA00010062"/>
    </source>
</evidence>
<evidence type="ECO:0000313" key="7">
    <source>
        <dbReference type="EMBL" id="MBP5858535.1"/>
    </source>
</evidence>
<gene>
    <name evidence="7" type="ORF">KAJ83_16050</name>
</gene>
<feature type="chain" id="PRO_5035325668" evidence="5">
    <location>
        <begin position="32"/>
        <end position="385"/>
    </location>
</feature>
<comment type="caution">
    <text evidence="7">The sequence shown here is derived from an EMBL/GenBank/DDBJ whole genome shotgun (WGS) entry which is preliminary data.</text>
</comment>
<organism evidence="7 8">
    <name type="scientific">Marivibrio halodurans</name>
    <dbReference type="NCBI Taxonomy" id="2039722"/>
    <lineage>
        <taxon>Bacteria</taxon>
        <taxon>Pseudomonadati</taxon>
        <taxon>Pseudomonadota</taxon>
        <taxon>Alphaproteobacteria</taxon>
        <taxon>Rhodospirillales</taxon>
        <taxon>Rhodospirillaceae</taxon>
        <taxon>Marivibrio</taxon>
    </lineage>
</organism>
<dbReference type="AlphaFoldDB" id="A0A8J7S2A9"/>
<evidence type="ECO:0000256" key="3">
    <source>
        <dbReference type="ARBA" id="ARBA00022729"/>
    </source>
</evidence>
<dbReference type="InterPro" id="IPR028082">
    <property type="entry name" value="Peripla_BP_I"/>
</dbReference>
<dbReference type="SUPFAM" id="SSF53822">
    <property type="entry name" value="Periplasmic binding protein-like I"/>
    <property type="match status" value="1"/>
</dbReference>
<dbReference type="Proteomes" id="UP000672602">
    <property type="component" value="Unassembled WGS sequence"/>
</dbReference>